<evidence type="ECO:0000313" key="2">
    <source>
        <dbReference type="EMBL" id="KAJ2672661.1"/>
    </source>
</evidence>
<feature type="region of interest" description="Disordered" evidence="1">
    <location>
        <begin position="185"/>
        <end position="204"/>
    </location>
</feature>
<feature type="compositionally biased region" description="Low complexity" evidence="1">
    <location>
        <begin position="16"/>
        <end position="30"/>
    </location>
</feature>
<sequence>MPMRRMQQKEDWSRTPSPLSSLSASDLDANPAEEVDPEGETKIDRNGYLQGGREFICPVFRSPFRTTKDQYVLTMDCCRFMGARDSYMLFKQHPKMSRIETTQEERDLLAERRMIPKVTRLRPIALITARTAFREFGARIVKNGRYITDDYWVARARREARYPEGTLVANMSVYETVMAAHAAGVTPGSTRKARKTKPLSPKPQRGLTMATALLKQDTLPVIHLGPDTILPRATGTSQPVFHKLRSADTAEAAFPVLPVHRAQFADSSYIDSTLVHSVSSWPRSADSKGGAMRMAREFNTAVRMWRDDNGGTWMDPHTGVRQLPGDLQPTKVWVTKEHGNSMMVDPKIAFGQKEECEAEEFPLALLPGQFQQSFPVHRTRFNQSLEQAARSYSSLWSQQLALQQPLLKK</sequence>
<comment type="caution">
    <text evidence="2">The sequence shown here is derived from an EMBL/GenBank/DDBJ whole genome shotgun (WGS) entry which is preliminary data.</text>
</comment>
<feature type="region of interest" description="Disordered" evidence="1">
    <location>
        <begin position="1"/>
        <end position="45"/>
    </location>
</feature>
<protein>
    <submittedName>
        <fullName evidence="2">Chromatin structure-remodeling complex subunit RSC7</fullName>
    </submittedName>
</protein>
<accession>A0A9W8KWV1</accession>
<evidence type="ECO:0000256" key="1">
    <source>
        <dbReference type="SAM" id="MobiDB-lite"/>
    </source>
</evidence>
<proteinExistence type="predicted"/>
<dbReference type="Pfam" id="PF08624">
    <property type="entry name" value="CRC_subunit"/>
    <property type="match status" value="1"/>
</dbReference>
<dbReference type="Proteomes" id="UP001151518">
    <property type="component" value="Unassembled WGS sequence"/>
</dbReference>
<name>A0A9W8KWV1_9FUNG</name>
<reference evidence="2" key="1">
    <citation type="submission" date="2022-07" db="EMBL/GenBank/DDBJ databases">
        <title>Phylogenomic reconstructions and comparative analyses of Kickxellomycotina fungi.</title>
        <authorList>
            <person name="Reynolds N.K."/>
            <person name="Stajich J.E."/>
            <person name="Barry K."/>
            <person name="Grigoriev I.V."/>
            <person name="Crous P."/>
            <person name="Smith M.E."/>
        </authorList>
    </citation>
    <scope>NUCLEOTIDE SEQUENCE</scope>
    <source>
        <strain evidence="2">NRRL 3115</strain>
    </source>
</reference>
<gene>
    <name evidence="2" type="primary">NPL6</name>
    <name evidence="2" type="ORF">GGI25_005033</name>
</gene>
<dbReference type="InterPro" id="IPR013933">
    <property type="entry name" value="CRC_Rsc7/Swp82"/>
</dbReference>
<organism evidence="2 3">
    <name type="scientific">Coemansia spiralis</name>
    <dbReference type="NCBI Taxonomy" id="417178"/>
    <lineage>
        <taxon>Eukaryota</taxon>
        <taxon>Fungi</taxon>
        <taxon>Fungi incertae sedis</taxon>
        <taxon>Zoopagomycota</taxon>
        <taxon>Kickxellomycotina</taxon>
        <taxon>Kickxellomycetes</taxon>
        <taxon>Kickxellales</taxon>
        <taxon>Kickxellaceae</taxon>
        <taxon>Coemansia</taxon>
    </lineage>
</organism>
<evidence type="ECO:0000313" key="3">
    <source>
        <dbReference type="Proteomes" id="UP001151518"/>
    </source>
</evidence>
<dbReference type="AlphaFoldDB" id="A0A9W8KWV1"/>
<dbReference type="EMBL" id="JANBTW010000079">
    <property type="protein sequence ID" value="KAJ2672661.1"/>
    <property type="molecule type" value="Genomic_DNA"/>
</dbReference>
<dbReference type="OrthoDB" id="5598844at2759"/>